<dbReference type="OrthoDB" id="9799367at2"/>
<dbReference type="InterPro" id="IPR050491">
    <property type="entry name" value="AmpC-like"/>
</dbReference>
<evidence type="ECO:0000313" key="5">
    <source>
        <dbReference type="Proteomes" id="UP000077659"/>
    </source>
</evidence>
<feature type="chain" id="PRO_5008392863" evidence="1">
    <location>
        <begin position="21"/>
        <end position="464"/>
    </location>
</feature>
<comment type="caution">
    <text evidence="4">The sequence shown here is derived from an EMBL/GenBank/DDBJ whole genome shotgun (WGS) entry which is preliminary data.</text>
</comment>
<evidence type="ECO:0000256" key="1">
    <source>
        <dbReference type="SAM" id="SignalP"/>
    </source>
</evidence>
<keyword evidence="6" id="KW-1185">Reference proteome</keyword>
<dbReference type="EC" id="3.1.1.103" evidence="3"/>
<dbReference type="RefSeq" id="WP_064509286.1">
    <property type="nucleotide sequence ID" value="NZ_JAYFSN010000022.1"/>
</dbReference>
<dbReference type="Gene3D" id="3.40.710.10">
    <property type="entry name" value="DD-peptidase/beta-lactamase superfamily"/>
    <property type="match status" value="1"/>
</dbReference>
<name>A0A1A9MAG1_9XANT</name>
<proteinExistence type="predicted"/>
<evidence type="ECO:0000259" key="2">
    <source>
        <dbReference type="Pfam" id="PF00144"/>
    </source>
</evidence>
<dbReference type="SUPFAM" id="SSF56601">
    <property type="entry name" value="beta-lactamase/transpeptidase-like"/>
    <property type="match status" value="1"/>
</dbReference>
<gene>
    <name evidence="4" type="ORF">A7D17_18525</name>
    <name evidence="3" type="ORF">VB146_16525</name>
</gene>
<accession>A0A1A9MAG1</accession>
<keyword evidence="1" id="KW-0732">Signal</keyword>
<dbReference type="STRING" id="1843580.A7D17_18525"/>
<feature type="domain" description="Beta-lactamase-related" evidence="2">
    <location>
        <begin position="154"/>
        <end position="457"/>
    </location>
</feature>
<reference evidence="4 5" key="1">
    <citation type="submission" date="2016-05" db="EMBL/GenBank/DDBJ databases">
        <title>Pathogenic, phenotypic and molecular characterisation of Xanthomonas nasturtii sp. nov. and Xanthomonas floridensis sp. nov., new species of Xanthomonas associated with watercress production in Florida.</title>
        <authorList>
            <person name="Vicente J.G."/>
            <person name="Rothwell S."/>
            <person name="Holub E.B."/>
            <person name="Studholme D.J."/>
        </authorList>
    </citation>
    <scope>NUCLEOTIDE SEQUENCE [LARGE SCALE GENOMIC DNA]</scope>
    <source>
        <strain evidence="4 5">WHRI 8848</strain>
    </source>
</reference>
<sequence length="464" mass="50077">MTRLTLLAAALLLWTATGWSKPVSPAPTPEKIFHRWLTAFNQGSTQQLQAVITTYKIDRNAQHDADLHASMGDFNVLTVKSSSPSKVEVIVQVQPSERALLVTVELDQTDPVDVRLFQIEGVELPAAYRPKRMQIPALAQMATQQLEALAVADSLSGALAVTKDGKPLLQWQGGLANRSAALAVSPETRFRLASLNKMFTAVAVLQLVDAGKLSLDGTIDRYLPAYPDQAIAGSITVRQLLNHTSGLGEIFGDDFSSYSQTLKTHTDYIKRFGATPPEQIPGSQDGYSNFGYIVLGAIVEAVSGQSYYDYVEQHIYRVAGMASTGSEPESTPVAGRAIAYTKRDGTWQAETASLPWRGMAAGGGYSTVADMLRFGEALRTGKLLSPALLEAATLPQNHKHWYGYGFMVSGQGEERQYGHEGGAPGANTAFVVVPSKGYVVVGLSNTDPGAMENVVNYIVRRLPL</sequence>
<keyword evidence="4" id="KW-0378">Hydrolase</keyword>
<dbReference type="InterPro" id="IPR001466">
    <property type="entry name" value="Beta-lactam-related"/>
</dbReference>
<organism evidence="4 5">
    <name type="scientific">Xanthomonas floridensis</name>
    <dbReference type="NCBI Taxonomy" id="1843580"/>
    <lineage>
        <taxon>Bacteria</taxon>
        <taxon>Pseudomonadati</taxon>
        <taxon>Pseudomonadota</taxon>
        <taxon>Gammaproteobacteria</taxon>
        <taxon>Lysobacterales</taxon>
        <taxon>Lysobacteraceae</taxon>
        <taxon>Xanthomonas</taxon>
    </lineage>
</organism>
<dbReference type="AlphaFoldDB" id="A0A1A9MAG1"/>
<feature type="signal peptide" evidence="1">
    <location>
        <begin position="1"/>
        <end position="20"/>
    </location>
</feature>
<evidence type="ECO:0000313" key="3">
    <source>
        <dbReference type="EMBL" id="MEA5125426.1"/>
    </source>
</evidence>
<evidence type="ECO:0000313" key="4">
    <source>
        <dbReference type="EMBL" id="OAG67198.1"/>
    </source>
</evidence>
<dbReference type="InterPro" id="IPR012338">
    <property type="entry name" value="Beta-lactam/transpept-like"/>
</dbReference>
<protein>
    <submittedName>
        <fullName evidence="3 4">Serine hydrolase</fullName>
        <ecNumber evidence="3">3.1.1.103</ecNumber>
    </submittedName>
</protein>
<dbReference type="PANTHER" id="PTHR46825">
    <property type="entry name" value="D-ALANYL-D-ALANINE-CARBOXYPEPTIDASE/ENDOPEPTIDASE AMPH"/>
    <property type="match status" value="1"/>
</dbReference>
<dbReference type="Proteomes" id="UP001303614">
    <property type="component" value="Unassembled WGS sequence"/>
</dbReference>
<dbReference type="PANTHER" id="PTHR46825:SF9">
    <property type="entry name" value="BETA-LACTAMASE-RELATED DOMAIN-CONTAINING PROTEIN"/>
    <property type="match status" value="1"/>
</dbReference>
<dbReference type="Proteomes" id="UP000077659">
    <property type="component" value="Unassembled WGS sequence"/>
</dbReference>
<reference evidence="3 6" key="2">
    <citation type="submission" date="2023-12" db="EMBL/GenBank/DDBJ databases">
        <title>Genome sequencing of Xanthomonas floridensis.</title>
        <authorList>
            <person name="Greer S."/>
            <person name="Harrison J."/>
            <person name="Grant M."/>
            <person name="Vicente J."/>
            <person name="Studholme D."/>
        </authorList>
    </citation>
    <scope>NUCLEOTIDE SEQUENCE [LARGE SCALE GENOMIC DNA]</scope>
    <source>
        <strain evidence="3 6">WHRI 8848</strain>
    </source>
</reference>
<dbReference type="GO" id="GO:0016787">
    <property type="term" value="F:hydrolase activity"/>
    <property type="evidence" value="ECO:0007669"/>
    <property type="project" value="UniProtKB-KW"/>
</dbReference>
<dbReference type="EMBL" id="LXNG01000019">
    <property type="protein sequence ID" value="OAG67198.1"/>
    <property type="molecule type" value="Genomic_DNA"/>
</dbReference>
<dbReference type="EMBL" id="JAYFSO010000022">
    <property type="protein sequence ID" value="MEA5125426.1"/>
    <property type="molecule type" value="Genomic_DNA"/>
</dbReference>
<evidence type="ECO:0000313" key="6">
    <source>
        <dbReference type="Proteomes" id="UP001303614"/>
    </source>
</evidence>
<dbReference type="Pfam" id="PF00144">
    <property type="entry name" value="Beta-lactamase"/>
    <property type="match status" value="1"/>
</dbReference>